<evidence type="ECO:0000313" key="1">
    <source>
        <dbReference type="EMBL" id="KAF0773854.1"/>
    </source>
</evidence>
<gene>
    <name evidence="1" type="ORF">FWK35_00003106</name>
</gene>
<accession>A0A6G0ZR66</accession>
<feature type="non-terminal residue" evidence="1">
    <location>
        <position position="1"/>
    </location>
</feature>
<dbReference type="GO" id="GO:0003964">
    <property type="term" value="F:RNA-directed DNA polymerase activity"/>
    <property type="evidence" value="ECO:0007669"/>
    <property type="project" value="UniProtKB-KW"/>
</dbReference>
<evidence type="ECO:0000313" key="2">
    <source>
        <dbReference type="Proteomes" id="UP000478052"/>
    </source>
</evidence>
<reference evidence="1 2" key="1">
    <citation type="submission" date="2019-08" db="EMBL/GenBank/DDBJ databases">
        <title>Whole genome of Aphis craccivora.</title>
        <authorList>
            <person name="Voronova N.V."/>
            <person name="Shulinski R.S."/>
            <person name="Bandarenka Y.V."/>
            <person name="Zhorov D.G."/>
            <person name="Warner D."/>
        </authorList>
    </citation>
    <scope>NUCLEOTIDE SEQUENCE [LARGE SCALE GENOMIC DNA]</scope>
    <source>
        <strain evidence="1">180601</strain>
        <tissue evidence="1">Whole Body</tissue>
    </source>
</reference>
<dbReference type="EMBL" id="VUJU01000025">
    <property type="protein sequence ID" value="KAF0773854.1"/>
    <property type="molecule type" value="Genomic_DNA"/>
</dbReference>
<protein>
    <submittedName>
        <fullName evidence="1">Reverse transcriptase domain-containing protein</fullName>
    </submittedName>
</protein>
<keyword evidence="2" id="KW-1185">Reference proteome</keyword>
<keyword evidence="1" id="KW-0808">Transferase</keyword>
<sequence length="112" mass="13195">KNTAIIISLSCYSTPLPLELDNFSILWKPTVKYLGDTLKKKANLMSTLFNKSTTTIPLSIDDNYNNEQKNQSFIKNFQFLYESTILCRYLHYYLHMSNLRKMFGYTFKKNSK</sequence>
<proteinExistence type="predicted"/>
<keyword evidence="1" id="KW-0548">Nucleotidyltransferase</keyword>
<keyword evidence="1" id="KW-0695">RNA-directed DNA polymerase</keyword>
<dbReference type="Proteomes" id="UP000478052">
    <property type="component" value="Unassembled WGS sequence"/>
</dbReference>
<name>A0A6G0ZR66_APHCR</name>
<comment type="caution">
    <text evidence="1">The sequence shown here is derived from an EMBL/GenBank/DDBJ whole genome shotgun (WGS) entry which is preliminary data.</text>
</comment>
<organism evidence="1 2">
    <name type="scientific">Aphis craccivora</name>
    <name type="common">Cowpea aphid</name>
    <dbReference type="NCBI Taxonomy" id="307492"/>
    <lineage>
        <taxon>Eukaryota</taxon>
        <taxon>Metazoa</taxon>
        <taxon>Ecdysozoa</taxon>
        <taxon>Arthropoda</taxon>
        <taxon>Hexapoda</taxon>
        <taxon>Insecta</taxon>
        <taxon>Pterygota</taxon>
        <taxon>Neoptera</taxon>
        <taxon>Paraneoptera</taxon>
        <taxon>Hemiptera</taxon>
        <taxon>Sternorrhyncha</taxon>
        <taxon>Aphidomorpha</taxon>
        <taxon>Aphidoidea</taxon>
        <taxon>Aphididae</taxon>
        <taxon>Aphidini</taxon>
        <taxon>Aphis</taxon>
        <taxon>Aphis</taxon>
    </lineage>
</organism>
<dbReference type="AlphaFoldDB" id="A0A6G0ZR66"/>